<evidence type="ECO:0000256" key="1">
    <source>
        <dbReference type="ARBA" id="ARBA00004519"/>
    </source>
</evidence>
<feature type="domain" description="Multidrug resistance protein MdtA-like C-terminal permuted SH3" evidence="7">
    <location>
        <begin position="309"/>
        <end position="369"/>
    </location>
</feature>
<dbReference type="GO" id="GO:0046677">
    <property type="term" value="P:response to antibiotic"/>
    <property type="evidence" value="ECO:0007669"/>
    <property type="project" value="TreeGrafter"/>
</dbReference>
<feature type="domain" description="Multidrug resistance protein MdtA-like beta-barrel" evidence="6">
    <location>
        <begin position="222"/>
        <end position="301"/>
    </location>
</feature>
<evidence type="ECO:0000313" key="8">
    <source>
        <dbReference type="EMBL" id="NWB84269.1"/>
    </source>
</evidence>
<dbReference type="InterPro" id="IPR006143">
    <property type="entry name" value="RND_pump_MFP"/>
</dbReference>
<dbReference type="AlphaFoldDB" id="A0A7Y7WMN1"/>
<feature type="domain" description="Multidrug resistance protein MdtA-like barrel-sandwich hybrid" evidence="5">
    <location>
        <begin position="75"/>
        <end position="215"/>
    </location>
</feature>
<dbReference type="Pfam" id="PF25967">
    <property type="entry name" value="RND-MFP_C"/>
    <property type="match status" value="1"/>
</dbReference>
<dbReference type="Pfam" id="PF25876">
    <property type="entry name" value="HH_MFP_RND"/>
    <property type="match status" value="1"/>
</dbReference>
<dbReference type="Pfam" id="PF25944">
    <property type="entry name" value="Beta-barrel_RND"/>
    <property type="match status" value="1"/>
</dbReference>
<feature type="domain" description="Multidrug resistance protein MdtA-like alpha-helical hairpin" evidence="4">
    <location>
        <begin position="116"/>
        <end position="184"/>
    </location>
</feature>
<dbReference type="Gene3D" id="2.40.50.100">
    <property type="match status" value="1"/>
</dbReference>
<organism evidence="8 9">
    <name type="scientific">Pseudomonas gingeri</name>
    <dbReference type="NCBI Taxonomy" id="117681"/>
    <lineage>
        <taxon>Bacteria</taxon>
        <taxon>Pseudomonadati</taxon>
        <taxon>Pseudomonadota</taxon>
        <taxon>Gammaproteobacteria</taxon>
        <taxon>Pseudomonadales</taxon>
        <taxon>Pseudomonadaceae</taxon>
        <taxon>Pseudomonas</taxon>
    </lineage>
</organism>
<evidence type="ECO:0000259" key="7">
    <source>
        <dbReference type="Pfam" id="PF25967"/>
    </source>
</evidence>
<dbReference type="InterPro" id="IPR058625">
    <property type="entry name" value="MdtA-like_BSH"/>
</dbReference>
<dbReference type="EMBL" id="JACAQA010000003">
    <property type="protein sequence ID" value="NWB84269.1"/>
    <property type="molecule type" value="Genomic_DNA"/>
</dbReference>
<dbReference type="Gene3D" id="2.40.30.170">
    <property type="match status" value="1"/>
</dbReference>
<dbReference type="PANTHER" id="PTHR30158:SF10">
    <property type="entry name" value="CATION EFFLUX PUMP"/>
    <property type="match status" value="1"/>
</dbReference>
<gene>
    <name evidence="8" type="ORF">HX830_05185</name>
</gene>
<sequence length="394" mass="41498">MIAHHKRLSVALSALLVVGTAGIAVKYGGHFSPIGAAQAAEVAQAPKAEVDVATVVFKPVSEWQSYSGRLEAVGKVDIRPLVSGTLVAVHFKDGALVRKGDPLFTIDPRTYLAEVDRAAGQLAAAESRALYTATDAGRAARLMDQNAISKRDFDEKQNASREAIANVKMAKAALDAARVNLSYTEISAPISGRVSRAELTVGNVVSAGAAAPLLTRLVSVSPIYASFDVDEQTYLRYLNQSSTQSAPVSLGLANEDSFSRLGVVDSIDNQLDTQSGTIRVRARFDNANGALLPGLYARLKVGGGKPSEVVLVDDSAIGTDQAKKFVLLVGAGDKVEYREVTLGNLHEGLRIITSGLKAGDRVVVSGVQRVRPNDSVHANSVDMANISRAAKPAA</sequence>
<comment type="caution">
    <text evidence="8">The sequence shown here is derived from an EMBL/GenBank/DDBJ whole genome shotgun (WGS) entry which is preliminary data.</text>
</comment>
<dbReference type="FunFam" id="2.40.420.20:FF:000001">
    <property type="entry name" value="Efflux RND transporter periplasmic adaptor subunit"/>
    <property type="match status" value="1"/>
</dbReference>
<dbReference type="RefSeq" id="WP_177099183.1">
    <property type="nucleotide sequence ID" value="NZ_JACAQA010000003.1"/>
</dbReference>
<dbReference type="NCBIfam" id="TIGR01730">
    <property type="entry name" value="RND_mfp"/>
    <property type="match status" value="1"/>
</dbReference>
<dbReference type="SUPFAM" id="SSF111369">
    <property type="entry name" value="HlyD-like secretion proteins"/>
    <property type="match status" value="1"/>
</dbReference>
<dbReference type="InterPro" id="IPR058627">
    <property type="entry name" value="MdtA-like_C"/>
</dbReference>
<dbReference type="InterPro" id="IPR058624">
    <property type="entry name" value="MdtA-like_HH"/>
</dbReference>
<evidence type="ECO:0000256" key="3">
    <source>
        <dbReference type="ARBA" id="ARBA00023054"/>
    </source>
</evidence>
<evidence type="ECO:0000259" key="6">
    <source>
        <dbReference type="Pfam" id="PF25944"/>
    </source>
</evidence>
<keyword evidence="3" id="KW-0175">Coiled coil</keyword>
<protein>
    <submittedName>
        <fullName evidence="8">Efflux RND transporter periplasmic adaptor subunit</fullName>
    </submittedName>
</protein>
<dbReference type="Proteomes" id="UP000522864">
    <property type="component" value="Unassembled WGS sequence"/>
</dbReference>
<comment type="subcellular location">
    <subcellularLocation>
        <location evidence="1">Cell inner membrane</location>
        <topology evidence="1">Lipid-anchor</topology>
    </subcellularLocation>
</comment>
<evidence type="ECO:0000313" key="9">
    <source>
        <dbReference type="Proteomes" id="UP000522864"/>
    </source>
</evidence>
<dbReference type="PANTHER" id="PTHR30158">
    <property type="entry name" value="ACRA/E-RELATED COMPONENT OF DRUG EFFLUX TRANSPORTER"/>
    <property type="match status" value="1"/>
</dbReference>
<dbReference type="Pfam" id="PF25917">
    <property type="entry name" value="BSH_RND"/>
    <property type="match status" value="1"/>
</dbReference>
<evidence type="ECO:0000259" key="5">
    <source>
        <dbReference type="Pfam" id="PF25917"/>
    </source>
</evidence>
<dbReference type="Gene3D" id="1.10.287.470">
    <property type="entry name" value="Helix hairpin bin"/>
    <property type="match status" value="1"/>
</dbReference>
<evidence type="ECO:0000256" key="2">
    <source>
        <dbReference type="ARBA" id="ARBA00009477"/>
    </source>
</evidence>
<dbReference type="Gene3D" id="2.40.420.20">
    <property type="match status" value="1"/>
</dbReference>
<dbReference type="GO" id="GO:0022857">
    <property type="term" value="F:transmembrane transporter activity"/>
    <property type="evidence" value="ECO:0007669"/>
    <property type="project" value="InterPro"/>
</dbReference>
<dbReference type="InterPro" id="IPR058626">
    <property type="entry name" value="MdtA-like_b-barrel"/>
</dbReference>
<comment type="similarity">
    <text evidence="2">Belongs to the membrane fusion protein (MFP) (TC 8.A.1) family.</text>
</comment>
<evidence type="ECO:0000259" key="4">
    <source>
        <dbReference type="Pfam" id="PF25876"/>
    </source>
</evidence>
<reference evidence="8 9" key="1">
    <citation type="submission" date="2020-04" db="EMBL/GenBank/DDBJ databases">
        <title>Molecular characterization of pseudomonads from Agaricus bisporus reveal novel blotch 2 pathogens in Western Europe.</title>
        <authorList>
            <person name="Taparia T."/>
            <person name="Krijger M."/>
            <person name="Haynes E."/>
            <person name="Elpinstone J.G."/>
            <person name="Noble R."/>
            <person name="Van Der Wolf J."/>
        </authorList>
    </citation>
    <scope>NUCLEOTIDE SEQUENCE [LARGE SCALE GENOMIC DNA]</scope>
    <source>
        <strain evidence="8 9">G9001</strain>
    </source>
</reference>
<name>A0A7Y7WMN1_9PSED</name>
<proteinExistence type="inferred from homology"/>
<accession>A0A7Y7WMN1</accession>
<dbReference type="GO" id="GO:0005886">
    <property type="term" value="C:plasma membrane"/>
    <property type="evidence" value="ECO:0007669"/>
    <property type="project" value="UniProtKB-SubCell"/>
</dbReference>